<accession>A0A839RUM4</accession>
<dbReference type="OrthoDB" id="9814591at2"/>
<gene>
    <name evidence="7" type="primary">mltG</name>
    <name evidence="9" type="ORF">FHU29_004426</name>
</gene>
<evidence type="ECO:0000256" key="6">
    <source>
        <dbReference type="ARBA" id="ARBA00023316"/>
    </source>
</evidence>
<dbReference type="AlphaFoldDB" id="A0A839RUM4"/>
<dbReference type="GO" id="GO:0005886">
    <property type="term" value="C:plasma membrane"/>
    <property type="evidence" value="ECO:0007669"/>
    <property type="project" value="UniProtKB-SubCell"/>
</dbReference>
<feature type="site" description="Important for catalytic activity" evidence="7">
    <location>
        <position position="323"/>
    </location>
</feature>
<keyword evidence="2 7" id="KW-0812">Transmembrane</keyword>
<dbReference type="RefSeq" id="WP_157094893.1">
    <property type="nucleotide sequence ID" value="NZ_BDDI01000002.1"/>
</dbReference>
<keyword evidence="4 7" id="KW-0472">Membrane</keyword>
<dbReference type="HAMAP" id="MF_02065">
    <property type="entry name" value="MltG"/>
    <property type="match status" value="1"/>
</dbReference>
<dbReference type="Proteomes" id="UP000567922">
    <property type="component" value="Unassembled WGS sequence"/>
</dbReference>
<feature type="compositionally biased region" description="Acidic residues" evidence="8">
    <location>
        <begin position="22"/>
        <end position="32"/>
    </location>
</feature>
<keyword evidence="3 7" id="KW-1133">Transmembrane helix</keyword>
<dbReference type="Pfam" id="PF02618">
    <property type="entry name" value="YceG"/>
    <property type="match status" value="1"/>
</dbReference>
<evidence type="ECO:0000256" key="7">
    <source>
        <dbReference type="HAMAP-Rule" id="MF_02065"/>
    </source>
</evidence>
<comment type="function">
    <text evidence="7">Functions as a peptidoglycan terminase that cleaves nascent peptidoglycan strands endolytically to terminate their elongation.</text>
</comment>
<evidence type="ECO:0000256" key="2">
    <source>
        <dbReference type="ARBA" id="ARBA00022692"/>
    </source>
</evidence>
<dbReference type="EC" id="4.2.2.29" evidence="7"/>
<dbReference type="Gene3D" id="3.30.1490.480">
    <property type="entry name" value="Endolytic murein transglycosylase"/>
    <property type="match status" value="1"/>
</dbReference>
<keyword evidence="6 7" id="KW-0961">Cell wall biogenesis/degradation</keyword>
<dbReference type="NCBIfam" id="TIGR00247">
    <property type="entry name" value="endolytic transglycosylase MltG"/>
    <property type="match status" value="1"/>
</dbReference>
<organism evidence="9 10">
    <name type="scientific">Hoyosella altamirensis</name>
    <dbReference type="NCBI Taxonomy" id="616997"/>
    <lineage>
        <taxon>Bacteria</taxon>
        <taxon>Bacillati</taxon>
        <taxon>Actinomycetota</taxon>
        <taxon>Actinomycetes</taxon>
        <taxon>Mycobacteriales</taxon>
        <taxon>Hoyosellaceae</taxon>
        <taxon>Hoyosella</taxon>
    </lineage>
</organism>
<evidence type="ECO:0000256" key="8">
    <source>
        <dbReference type="SAM" id="MobiDB-lite"/>
    </source>
</evidence>
<feature type="transmembrane region" description="Helical" evidence="7">
    <location>
        <begin position="70"/>
        <end position="92"/>
    </location>
</feature>
<dbReference type="GO" id="GO:0009252">
    <property type="term" value="P:peptidoglycan biosynthetic process"/>
    <property type="evidence" value="ECO:0007669"/>
    <property type="project" value="UniProtKB-UniRule"/>
</dbReference>
<evidence type="ECO:0000256" key="4">
    <source>
        <dbReference type="ARBA" id="ARBA00023136"/>
    </source>
</evidence>
<name>A0A839RUM4_9ACTN</name>
<comment type="similarity">
    <text evidence="7">Belongs to the transglycosylase MltG family.</text>
</comment>
<dbReference type="GO" id="GO:0008932">
    <property type="term" value="F:lytic endotransglycosylase activity"/>
    <property type="evidence" value="ECO:0007669"/>
    <property type="project" value="UniProtKB-UniRule"/>
</dbReference>
<evidence type="ECO:0000256" key="1">
    <source>
        <dbReference type="ARBA" id="ARBA00022475"/>
    </source>
</evidence>
<reference evidence="9 10" key="1">
    <citation type="submission" date="2020-08" db="EMBL/GenBank/DDBJ databases">
        <title>Sequencing the genomes of 1000 actinobacteria strains.</title>
        <authorList>
            <person name="Klenk H.-P."/>
        </authorList>
    </citation>
    <scope>NUCLEOTIDE SEQUENCE [LARGE SCALE GENOMIC DNA]</scope>
    <source>
        <strain evidence="9 10">DSM 45258</strain>
    </source>
</reference>
<dbReference type="PANTHER" id="PTHR30518:SF2">
    <property type="entry name" value="ENDOLYTIC MUREIN TRANSGLYCOSYLASE"/>
    <property type="match status" value="1"/>
</dbReference>
<feature type="region of interest" description="Disordered" evidence="8">
    <location>
        <begin position="1"/>
        <end position="61"/>
    </location>
</feature>
<keyword evidence="5 7" id="KW-0456">Lyase</keyword>
<keyword evidence="10" id="KW-1185">Reference proteome</keyword>
<evidence type="ECO:0000313" key="9">
    <source>
        <dbReference type="EMBL" id="MBB3039936.1"/>
    </source>
</evidence>
<proteinExistence type="inferred from homology"/>
<keyword evidence="1 7" id="KW-1003">Cell membrane</keyword>
<dbReference type="GO" id="GO:0071555">
    <property type="term" value="P:cell wall organization"/>
    <property type="evidence" value="ECO:0007669"/>
    <property type="project" value="UniProtKB-KW"/>
</dbReference>
<dbReference type="EMBL" id="JACHWS010000005">
    <property type="protein sequence ID" value="MBB3039936.1"/>
    <property type="molecule type" value="Genomic_DNA"/>
</dbReference>
<comment type="subcellular location">
    <subcellularLocation>
        <location evidence="7">Cell membrane</location>
        <topology evidence="7">Single-pass membrane protein</topology>
    </subcellularLocation>
</comment>
<evidence type="ECO:0000256" key="5">
    <source>
        <dbReference type="ARBA" id="ARBA00023239"/>
    </source>
</evidence>
<sequence>MNEYREHDPVGSHPGPAGHEPEDWDTSYDSEFYDTSRAEPAWVGAGEGGTPLQVRRQREAARKRRRRRSIAVFLLIAVLVLGGAVYLVQSFLDGRRPAPIPDYTGTGESDIVVRVQQGDAGSDIAASLVESDVIKSTAAFMTAAHGRDDLGAIQPGYYKVRTQIPAAMAVDMLTSPETRVGSFIIPEGRKLHTSVSVGGDHTTDGIYALVARASCVELNGEETCLTEDALRDAAATADLAQLGVPEWARAEVSQAEDPERRIEGLIRAGRWDVDPDATPVEILSELISRSAQAYERTGIIEASEAVGVTPYEMLTIASLLEHEALPDDFSKVARVILNRIDAGMQLEFDSTVNYALDSIEIATTDDARAARTPWNTYAMTGLPQTPISSPSIEALQAVESPEDGDWRFFVTIDFEGTTVFAETFDEHLENVQVAIRNGVLASGR</sequence>
<comment type="catalytic activity">
    <reaction evidence="7">
        <text>a peptidoglycan chain = a peptidoglycan chain with N-acetyl-1,6-anhydromuramyl-[peptide] at the reducing end + a peptidoglycan chain with N-acetylglucosamine at the non-reducing end.</text>
        <dbReference type="EC" id="4.2.2.29"/>
    </reaction>
</comment>
<feature type="compositionally biased region" description="Basic and acidic residues" evidence="8">
    <location>
        <begin position="1"/>
        <end position="10"/>
    </location>
</feature>
<dbReference type="InterPro" id="IPR003770">
    <property type="entry name" value="MLTG-like"/>
</dbReference>
<protein>
    <recommendedName>
        <fullName evidence="7">Endolytic murein transglycosylase</fullName>
        <ecNumber evidence="7">4.2.2.29</ecNumber>
    </recommendedName>
    <alternativeName>
        <fullName evidence="7">Peptidoglycan lytic transglycosylase</fullName>
    </alternativeName>
    <alternativeName>
        <fullName evidence="7">Peptidoglycan polymerization terminase</fullName>
    </alternativeName>
</protein>
<dbReference type="PANTHER" id="PTHR30518">
    <property type="entry name" value="ENDOLYTIC MUREIN TRANSGLYCOSYLASE"/>
    <property type="match status" value="1"/>
</dbReference>
<evidence type="ECO:0000256" key="3">
    <source>
        <dbReference type="ARBA" id="ARBA00022989"/>
    </source>
</evidence>
<comment type="caution">
    <text evidence="9">The sequence shown here is derived from an EMBL/GenBank/DDBJ whole genome shotgun (WGS) entry which is preliminary data.</text>
</comment>
<evidence type="ECO:0000313" key="10">
    <source>
        <dbReference type="Proteomes" id="UP000567922"/>
    </source>
</evidence>